<name>A0AAV5LJ87_9ROSI</name>
<dbReference type="PANTHER" id="PTHR31902:SF10">
    <property type="entry name" value="SUCRASE_FERREDOXIN-LIKE FAMILY PROTEIN"/>
    <property type="match status" value="1"/>
</dbReference>
<protein>
    <recommendedName>
        <fullName evidence="3">Altered inheritance of mitochondria protein 32</fullName>
    </recommendedName>
</protein>
<dbReference type="CDD" id="cd03062">
    <property type="entry name" value="TRX_Fd_Sucrase"/>
    <property type="match status" value="1"/>
</dbReference>
<dbReference type="Gene3D" id="3.40.30.10">
    <property type="entry name" value="Glutaredoxin"/>
    <property type="match status" value="2"/>
</dbReference>
<accession>A0AAV5LJ87</accession>
<evidence type="ECO:0000313" key="1">
    <source>
        <dbReference type="EMBL" id="GKV37200.1"/>
    </source>
</evidence>
<organism evidence="1 2">
    <name type="scientific">Rubroshorea leprosula</name>
    <dbReference type="NCBI Taxonomy" id="152421"/>
    <lineage>
        <taxon>Eukaryota</taxon>
        <taxon>Viridiplantae</taxon>
        <taxon>Streptophyta</taxon>
        <taxon>Embryophyta</taxon>
        <taxon>Tracheophyta</taxon>
        <taxon>Spermatophyta</taxon>
        <taxon>Magnoliopsida</taxon>
        <taxon>eudicotyledons</taxon>
        <taxon>Gunneridae</taxon>
        <taxon>Pentapetalae</taxon>
        <taxon>rosids</taxon>
        <taxon>malvids</taxon>
        <taxon>Malvales</taxon>
        <taxon>Dipterocarpaceae</taxon>
        <taxon>Rubroshorea</taxon>
    </lineage>
</organism>
<dbReference type="SUPFAM" id="SSF52833">
    <property type="entry name" value="Thioredoxin-like"/>
    <property type="match status" value="1"/>
</dbReference>
<dbReference type="FunFam" id="3.40.30.10:FF:000213">
    <property type="entry name" value="APD1p protein"/>
    <property type="match status" value="1"/>
</dbReference>
<sequence>MRIAHPAVTLISVISSTTNQRILVTLPRKPRSRLRQVPIRNTLAPFAMAEIDTISTVSADEDSKFGFTRPEMFSTNLAGTVDAYDRHVFLCHKSPTEWASRVEEDLLPKLLSSAFKSRKDDMTFKTKLTVCEGGDSDGDVLIFPEMIKYKGLTDSVVDGFVDDVLVNGKPWASGVSESITGSYVFVCAHGNRDKRCGVCGPALIEKFKEEIELRGLSDQVFVRACSHIGGHKYAGNLIIYSPDSEGKIMGHWFGYVTPNDVPELLDQHIAKGEIIERLWRGQMGASIVESDKAAEQKLPNGKEAKKVKKHHEETKIQETKENVGGCCQGANGFSCCREPISEVSEENKPKQEVHGKCSLWGLKGWVCSWEQHDVLAAAAVVGAAATVAVAYSYYRRSG</sequence>
<dbReference type="Proteomes" id="UP001054252">
    <property type="component" value="Unassembled WGS sequence"/>
</dbReference>
<dbReference type="InterPro" id="IPR009737">
    <property type="entry name" value="Aim32/Apd1-like"/>
</dbReference>
<keyword evidence="2" id="KW-1185">Reference proteome</keyword>
<evidence type="ECO:0008006" key="3">
    <source>
        <dbReference type="Google" id="ProtNLM"/>
    </source>
</evidence>
<dbReference type="InterPro" id="IPR036249">
    <property type="entry name" value="Thioredoxin-like_sf"/>
</dbReference>
<comment type="caution">
    <text evidence="1">The sequence shown here is derived from an EMBL/GenBank/DDBJ whole genome shotgun (WGS) entry which is preliminary data.</text>
</comment>
<dbReference type="Pfam" id="PF06999">
    <property type="entry name" value="Suc_Fer-like"/>
    <property type="match status" value="1"/>
</dbReference>
<gene>
    <name evidence="1" type="ORF">SLEP1_g45258</name>
</gene>
<dbReference type="EMBL" id="BPVZ01000121">
    <property type="protein sequence ID" value="GKV37200.1"/>
    <property type="molecule type" value="Genomic_DNA"/>
</dbReference>
<dbReference type="AlphaFoldDB" id="A0AAV5LJ87"/>
<proteinExistence type="predicted"/>
<evidence type="ECO:0000313" key="2">
    <source>
        <dbReference type="Proteomes" id="UP001054252"/>
    </source>
</evidence>
<reference evidence="1 2" key="1">
    <citation type="journal article" date="2021" name="Commun. Biol.">
        <title>The genome of Shorea leprosula (Dipterocarpaceae) highlights the ecological relevance of drought in aseasonal tropical rainforests.</title>
        <authorList>
            <person name="Ng K.K.S."/>
            <person name="Kobayashi M.J."/>
            <person name="Fawcett J.A."/>
            <person name="Hatakeyama M."/>
            <person name="Paape T."/>
            <person name="Ng C.H."/>
            <person name="Ang C.C."/>
            <person name="Tnah L.H."/>
            <person name="Lee C.T."/>
            <person name="Nishiyama T."/>
            <person name="Sese J."/>
            <person name="O'Brien M.J."/>
            <person name="Copetti D."/>
            <person name="Mohd Noor M.I."/>
            <person name="Ong R.C."/>
            <person name="Putra M."/>
            <person name="Sireger I.Z."/>
            <person name="Indrioko S."/>
            <person name="Kosugi Y."/>
            <person name="Izuno A."/>
            <person name="Isagi Y."/>
            <person name="Lee S.L."/>
            <person name="Shimizu K.K."/>
        </authorList>
    </citation>
    <scope>NUCLEOTIDE SEQUENCE [LARGE SCALE GENOMIC DNA]</scope>
    <source>
        <strain evidence="1">214</strain>
    </source>
</reference>
<dbReference type="PANTHER" id="PTHR31902">
    <property type="entry name" value="ACTIN PATCHES DISTAL PROTEIN 1"/>
    <property type="match status" value="1"/>
</dbReference>